<accession>A0AAD3P6A8</accession>
<sequence>MVNTRVQASKPARDVTSSDQDHAAGARKVGDSTCNSLYSDLQERRLEEEEASQKIHTAGQHSSSGGLARSKLSKARDGASRVVRSIGDSSRPVIRHPKERTELRTFLNSKRSSNAAQARSKTEKIWNRVFKDNEHTMDLDRSPFTAKILNRHIEARRVPRLIKKIKLSSCISPLIYGDFFRHLAHKNPQTFREVESIAKAYAAQAQRRPMRLSVPSRLNSLALPRLRERGSITAATTPAESTTGLNH</sequence>
<feature type="compositionally biased region" description="Basic and acidic residues" evidence="1">
    <location>
        <begin position="41"/>
        <end position="53"/>
    </location>
</feature>
<dbReference type="Proteomes" id="UP001279734">
    <property type="component" value="Unassembled WGS sequence"/>
</dbReference>
<proteinExistence type="predicted"/>
<organism evidence="2 3">
    <name type="scientific">Nepenthes gracilis</name>
    <name type="common">Slender pitcher plant</name>
    <dbReference type="NCBI Taxonomy" id="150966"/>
    <lineage>
        <taxon>Eukaryota</taxon>
        <taxon>Viridiplantae</taxon>
        <taxon>Streptophyta</taxon>
        <taxon>Embryophyta</taxon>
        <taxon>Tracheophyta</taxon>
        <taxon>Spermatophyta</taxon>
        <taxon>Magnoliopsida</taxon>
        <taxon>eudicotyledons</taxon>
        <taxon>Gunneridae</taxon>
        <taxon>Pentapetalae</taxon>
        <taxon>Caryophyllales</taxon>
        <taxon>Nepenthaceae</taxon>
        <taxon>Nepenthes</taxon>
    </lineage>
</organism>
<dbReference type="EMBL" id="BSYO01000002">
    <property type="protein sequence ID" value="GMH00147.1"/>
    <property type="molecule type" value="Genomic_DNA"/>
</dbReference>
<gene>
    <name evidence="2" type="ORF">Nepgr_001986</name>
</gene>
<name>A0AAD3P6A8_NEPGR</name>
<dbReference type="AlphaFoldDB" id="A0AAD3P6A8"/>
<evidence type="ECO:0000313" key="3">
    <source>
        <dbReference type="Proteomes" id="UP001279734"/>
    </source>
</evidence>
<comment type="caution">
    <text evidence="2">The sequence shown here is derived from an EMBL/GenBank/DDBJ whole genome shotgun (WGS) entry which is preliminary data.</text>
</comment>
<feature type="compositionally biased region" description="Basic and acidic residues" evidence="1">
    <location>
        <begin position="19"/>
        <end position="30"/>
    </location>
</feature>
<keyword evidence="3" id="KW-1185">Reference proteome</keyword>
<evidence type="ECO:0000256" key="1">
    <source>
        <dbReference type="SAM" id="MobiDB-lite"/>
    </source>
</evidence>
<feature type="region of interest" description="Disordered" evidence="1">
    <location>
        <begin position="1"/>
        <end position="84"/>
    </location>
</feature>
<protein>
    <submittedName>
        <fullName evidence="2">Uncharacterized protein</fullName>
    </submittedName>
</protein>
<evidence type="ECO:0000313" key="2">
    <source>
        <dbReference type="EMBL" id="GMH00147.1"/>
    </source>
</evidence>
<reference evidence="2" key="1">
    <citation type="submission" date="2023-05" db="EMBL/GenBank/DDBJ databases">
        <title>Nepenthes gracilis genome sequencing.</title>
        <authorList>
            <person name="Fukushima K."/>
        </authorList>
    </citation>
    <scope>NUCLEOTIDE SEQUENCE</scope>
    <source>
        <strain evidence="2">SING2019-196</strain>
    </source>
</reference>